<protein>
    <recommendedName>
        <fullName evidence="1">GAF domain-containing protein</fullName>
    </recommendedName>
</protein>
<evidence type="ECO:0000259" key="1">
    <source>
        <dbReference type="Pfam" id="PF13185"/>
    </source>
</evidence>
<proteinExistence type="predicted"/>
<dbReference type="EMBL" id="BMPQ01000020">
    <property type="protein sequence ID" value="GGK93985.1"/>
    <property type="molecule type" value="Genomic_DNA"/>
</dbReference>
<reference evidence="2" key="2">
    <citation type="submission" date="2020-09" db="EMBL/GenBank/DDBJ databases">
        <authorList>
            <person name="Sun Q."/>
            <person name="Ohkuma M."/>
        </authorList>
    </citation>
    <scope>NUCLEOTIDE SEQUENCE</scope>
    <source>
        <strain evidence="2">JCM 3035</strain>
    </source>
</reference>
<dbReference type="AlphaFoldDB" id="A0A917R835"/>
<evidence type="ECO:0000313" key="3">
    <source>
        <dbReference type="Proteomes" id="UP000637788"/>
    </source>
</evidence>
<dbReference type="RefSeq" id="WP_189325240.1">
    <property type="nucleotide sequence ID" value="NZ_BMPQ01000020.1"/>
</dbReference>
<name>A0A917R835_9ACTN</name>
<accession>A0A917R835</accession>
<dbReference type="Gene3D" id="3.30.450.40">
    <property type="match status" value="1"/>
</dbReference>
<dbReference type="InterPro" id="IPR029016">
    <property type="entry name" value="GAF-like_dom_sf"/>
</dbReference>
<comment type="caution">
    <text evidence="2">The sequence shown here is derived from an EMBL/GenBank/DDBJ whole genome shotgun (WGS) entry which is preliminary data.</text>
</comment>
<keyword evidence="3" id="KW-1185">Reference proteome</keyword>
<dbReference type="Proteomes" id="UP000637788">
    <property type="component" value="Unassembled WGS sequence"/>
</dbReference>
<evidence type="ECO:0000313" key="2">
    <source>
        <dbReference type="EMBL" id="GGK93985.1"/>
    </source>
</evidence>
<dbReference type="Pfam" id="PF13185">
    <property type="entry name" value="GAF_2"/>
    <property type="match status" value="1"/>
</dbReference>
<organism evidence="2 3">
    <name type="scientific">Streptomyces flaveus</name>
    <dbReference type="NCBI Taxonomy" id="66370"/>
    <lineage>
        <taxon>Bacteria</taxon>
        <taxon>Bacillati</taxon>
        <taxon>Actinomycetota</taxon>
        <taxon>Actinomycetes</taxon>
        <taxon>Kitasatosporales</taxon>
        <taxon>Streptomycetaceae</taxon>
        <taxon>Streptomyces</taxon>
        <taxon>Streptomyces aurantiacus group</taxon>
    </lineage>
</organism>
<gene>
    <name evidence="2" type="ORF">GCM10010094_63480</name>
</gene>
<feature type="domain" description="GAF" evidence="1">
    <location>
        <begin position="36"/>
        <end position="146"/>
    </location>
</feature>
<reference evidence="2" key="1">
    <citation type="journal article" date="2014" name="Int. J. Syst. Evol. Microbiol.">
        <title>Complete genome sequence of Corynebacterium casei LMG S-19264T (=DSM 44701T), isolated from a smear-ripened cheese.</title>
        <authorList>
            <consortium name="US DOE Joint Genome Institute (JGI-PGF)"/>
            <person name="Walter F."/>
            <person name="Albersmeier A."/>
            <person name="Kalinowski J."/>
            <person name="Ruckert C."/>
        </authorList>
    </citation>
    <scope>NUCLEOTIDE SEQUENCE</scope>
    <source>
        <strain evidence="2">JCM 3035</strain>
    </source>
</reference>
<sequence length="160" mass="16722">MSSAPSIPLNETVLRNARPEIAAWLTAFVERHGGFVGSVHLAEPAEEGEIVLAAAHNLPPAVQNGTSVIPIGKGMAGTAAQRRAPVAISDFPSDTSGVAVRQGRAAGSKGSLTIPVFTPDDDTRLFAVVGLGFKDVREFADDEIEMYKKSAATLLDVRAA</sequence>
<dbReference type="InterPro" id="IPR003018">
    <property type="entry name" value="GAF"/>
</dbReference>
<dbReference type="SUPFAM" id="SSF55781">
    <property type="entry name" value="GAF domain-like"/>
    <property type="match status" value="1"/>
</dbReference>